<evidence type="ECO:0000313" key="3">
    <source>
        <dbReference type="EMBL" id="KAF4324038.1"/>
    </source>
</evidence>
<sequence length="1013" mass="114400">MVARLDPVHATFEGSAIPVVTTEPVRAFETPAIPVSTKEPVRSFADRHDVVSGYNAAMTYLANYTIPEGSDEQVYLFFTCGDDKGKQTTWRQMCGDASKIVYDIFAKSPSRNRLVTIHAGDKAYWSSPNAFFHDGDLRVKAIPSIMQWHGGRPGAKRATSGMIIEDGLLYEPLLRYLFKNVDVPDPLLAPATIATKEIIQLKGHSAYRSYMDGMAAGNPLSPLPEGPIFLFLIAGRIESNDRPWCPYCRYSEISVEYAFYAFAPKGARLVRVETVDSYKEWKNPVNNAWKGDTDLMIRGVPWMYRANFDAEGHRFTLRRFGSEKSTTAQMAKEIHEMHEQVVTTKQKRYGHSEMSSNKGNALLQDLNIRVKPVGTVPFAARDPAPVQAFIWESICDGRGKNIALTEEQQRERYREYVEGKIGDVLADKKLCVLGVEKVKNNLSAAVPGHDVDLVGHTGILVLSALVKKFPHYVELLPDVKMLIEVKRVVKAGSGFQVLSELIALGFLVDGPVMALLTNLTNHWQFFWVSEKKNNYAIIQTTTITEPGEAFEMIRTLSNLRKVSNPVVVNGDGALDVEIAAQQEEQLKEQERARQIPIKIVLSTPKPEEPQTDTPTAAAVPTEDPTMQQHQETLQEKIAAAGDLEGRVPGMPLQTEEAVERREEAVQVTEQVKATELATAAVPVVERIESPEGVNPVKATELATAAVPVVERIESPEGVNPVANFVPFEQRHQVISGYQNTMRFLENYQYNPDESLFLLFMCSDEQFNAGDWSEECVEGKKHVYDVFSKSPGRNKLVTVLAGSQKYWKYQNDFYNDADLRVKGVPCLMRWEGQSGRTSGMLVQKTLYSEPFLRYLFLNTDQPEVLFSTEAIKTKKITTIHGYKAYQSAMETFKREENPGATFLMMVSGRFRNNNRPWCPYCRYSELPIEYAFYSYAPKNARIFRVEVTDSYSEWKHRNEFSRDPDLQLKFVPLMLEIQQVHAASPNASKTIKYTPHKVRYDELASLRELFSRYT</sequence>
<evidence type="ECO:0000256" key="1">
    <source>
        <dbReference type="ARBA" id="ARBA00008987"/>
    </source>
</evidence>
<reference evidence="3" key="2">
    <citation type="submission" date="2020-02" db="EMBL/GenBank/DDBJ databases">
        <authorList>
            <person name="Studholme D.J."/>
        </authorList>
    </citation>
    <scope>NUCLEOTIDE SEQUENCE</scope>
    <source>
        <strain evidence="3">00238/432</strain>
    </source>
</reference>
<feature type="domain" description="Thioredoxin" evidence="2">
    <location>
        <begin position="880"/>
        <end position="978"/>
    </location>
</feature>
<organism evidence="3 4">
    <name type="scientific">Phytophthora kernoviae 00238/432</name>
    <dbReference type="NCBI Taxonomy" id="1284355"/>
    <lineage>
        <taxon>Eukaryota</taxon>
        <taxon>Sar</taxon>
        <taxon>Stramenopiles</taxon>
        <taxon>Oomycota</taxon>
        <taxon>Peronosporomycetes</taxon>
        <taxon>Peronosporales</taxon>
        <taxon>Peronosporaceae</taxon>
        <taxon>Phytophthora</taxon>
    </lineage>
</organism>
<dbReference type="Proteomes" id="UP000702964">
    <property type="component" value="Unassembled WGS sequence"/>
</dbReference>
<dbReference type="GO" id="GO:0005829">
    <property type="term" value="C:cytosol"/>
    <property type="evidence" value="ECO:0007669"/>
    <property type="project" value="TreeGrafter"/>
</dbReference>
<evidence type="ECO:0000259" key="2">
    <source>
        <dbReference type="Pfam" id="PF06110"/>
    </source>
</evidence>
<gene>
    <name evidence="3" type="ORF">G195_002887</name>
</gene>
<feature type="domain" description="Thioredoxin" evidence="2">
    <location>
        <begin position="68"/>
        <end position="150"/>
    </location>
</feature>
<accession>A0A8J4W9Z8</accession>
<dbReference type="Gene3D" id="3.40.30.10">
    <property type="entry name" value="Glutaredoxin"/>
    <property type="match status" value="4"/>
</dbReference>
<dbReference type="GO" id="GO:0047134">
    <property type="term" value="F:protein-disulfide reductase [NAD(P)H] activity"/>
    <property type="evidence" value="ECO:0007669"/>
    <property type="project" value="InterPro"/>
</dbReference>
<dbReference type="PANTHER" id="PTHR12452:SF0">
    <property type="entry name" value="THIOREDOXIN DOMAIN-CONTAINING PROTEIN 17"/>
    <property type="match status" value="1"/>
</dbReference>
<feature type="domain" description="Thioredoxin" evidence="2">
    <location>
        <begin position="227"/>
        <end position="306"/>
    </location>
</feature>
<proteinExistence type="inferred from homology"/>
<comment type="similarity">
    <text evidence="1">Belongs to the thioredoxin family.</text>
</comment>
<feature type="domain" description="Thioredoxin" evidence="2">
    <location>
        <begin position="736"/>
        <end position="836"/>
    </location>
</feature>
<dbReference type="AlphaFoldDB" id="A0A8J4W9Z8"/>
<dbReference type="Pfam" id="PF06110">
    <property type="entry name" value="TXD17-like_Trx"/>
    <property type="match status" value="4"/>
</dbReference>
<name>A0A8J4W9Z8_9STRA</name>
<dbReference type="InterPro" id="IPR045108">
    <property type="entry name" value="TXNDC17-like"/>
</dbReference>
<dbReference type="PANTHER" id="PTHR12452">
    <property type="entry name" value="42-9-9 PROTEIN-RELATED"/>
    <property type="match status" value="1"/>
</dbReference>
<evidence type="ECO:0000313" key="4">
    <source>
        <dbReference type="Proteomes" id="UP000702964"/>
    </source>
</evidence>
<dbReference type="EMBL" id="AOFI03000027">
    <property type="protein sequence ID" value="KAF4324038.1"/>
    <property type="molecule type" value="Genomic_DNA"/>
</dbReference>
<dbReference type="InterPro" id="IPR010357">
    <property type="entry name" value="TXNDC17_dom"/>
</dbReference>
<protein>
    <recommendedName>
        <fullName evidence="2">Thioredoxin domain-containing protein</fullName>
    </recommendedName>
</protein>
<reference evidence="3" key="1">
    <citation type="journal article" date="2015" name="Genom Data">
        <title>Draft genome sequences of Phytophthora kernoviae and Phytophthora ramorum lineage EU2 from Scotland.</title>
        <authorList>
            <person name="Sambles C."/>
            <person name="Schlenzig A."/>
            <person name="O'Neill P."/>
            <person name="Grant M."/>
            <person name="Studholme D.J."/>
        </authorList>
    </citation>
    <scope>NUCLEOTIDE SEQUENCE</scope>
    <source>
        <strain evidence="3">00238/432</strain>
    </source>
</reference>
<comment type="caution">
    <text evidence="3">The sequence shown here is derived from an EMBL/GenBank/DDBJ whole genome shotgun (WGS) entry which is preliminary data.</text>
</comment>